<evidence type="ECO:0000313" key="9">
    <source>
        <dbReference type="EMBL" id="CAD8829523.1"/>
    </source>
</evidence>
<dbReference type="EMBL" id="HBFQ01005445">
    <property type="protein sequence ID" value="CAD8829523.1"/>
    <property type="molecule type" value="Transcribed_RNA"/>
</dbReference>
<feature type="transmembrane region" description="Helical" evidence="7">
    <location>
        <begin position="379"/>
        <end position="397"/>
    </location>
</feature>
<feature type="transmembrane region" description="Helical" evidence="7">
    <location>
        <begin position="92"/>
        <end position="113"/>
    </location>
</feature>
<proteinExistence type="inferred from homology"/>
<dbReference type="Pfam" id="PF01699">
    <property type="entry name" value="Na_Ca_ex"/>
    <property type="match status" value="2"/>
</dbReference>
<dbReference type="GO" id="GO:0005262">
    <property type="term" value="F:calcium channel activity"/>
    <property type="evidence" value="ECO:0007669"/>
    <property type="project" value="TreeGrafter"/>
</dbReference>
<comment type="subcellular location">
    <subcellularLocation>
        <location evidence="1">Membrane</location>
        <topology evidence="1">Multi-pass membrane protein</topology>
    </subcellularLocation>
</comment>
<evidence type="ECO:0000256" key="6">
    <source>
        <dbReference type="ARBA" id="ARBA00023136"/>
    </source>
</evidence>
<dbReference type="InterPro" id="IPR004837">
    <property type="entry name" value="NaCa_Exmemb"/>
</dbReference>
<evidence type="ECO:0000259" key="8">
    <source>
        <dbReference type="Pfam" id="PF01699"/>
    </source>
</evidence>
<feature type="transmembrane region" description="Helical" evidence="7">
    <location>
        <begin position="20"/>
        <end position="41"/>
    </location>
</feature>
<reference evidence="9" key="1">
    <citation type="submission" date="2021-01" db="EMBL/GenBank/DDBJ databases">
        <authorList>
            <person name="Corre E."/>
            <person name="Pelletier E."/>
            <person name="Niang G."/>
            <person name="Scheremetjew M."/>
            <person name="Finn R."/>
            <person name="Kale V."/>
            <person name="Holt S."/>
            <person name="Cochrane G."/>
            <person name="Meng A."/>
            <person name="Brown T."/>
            <person name="Cohen L."/>
        </authorList>
    </citation>
    <scope>NUCLEOTIDE SEQUENCE</scope>
</reference>
<keyword evidence="3" id="KW-0050">Antiport</keyword>
<evidence type="ECO:0000256" key="7">
    <source>
        <dbReference type="SAM" id="Phobius"/>
    </source>
</evidence>
<keyword evidence="5 7" id="KW-1133">Transmembrane helix</keyword>
<keyword evidence="3" id="KW-0813">Transport</keyword>
<evidence type="ECO:0000256" key="2">
    <source>
        <dbReference type="ARBA" id="ARBA00005364"/>
    </source>
</evidence>
<feature type="domain" description="Sodium/calcium exchanger membrane region" evidence="8">
    <location>
        <begin position="237"/>
        <end position="396"/>
    </location>
</feature>
<name>A0A7S0ZQU1_NOCSC</name>
<feature type="transmembrane region" description="Helical" evidence="7">
    <location>
        <begin position="301"/>
        <end position="323"/>
    </location>
</feature>
<feature type="domain" description="Sodium/calcium exchanger membrane region" evidence="8">
    <location>
        <begin position="28"/>
        <end position="168"/>
    </location>
</feature>
<feature type="transmembrane region" description="Helical" evidence="7">
    <location>
        <begin position="62"/>
        <end position="86"/>
    </location>
</feature>
<organism evidence="9">
    <name type="scientific">Noctiluca scintillans</name>
    <name type="common">Sea sparkle</name>
    <name type="synonym">Red tide dinoflagellate</name>
    <dbReference type="NCBI Taxonomy" id="2966"/>
    <lineage>
        <taxon>Eukaryota</taxon>
        <taxon>Sar</taxon>
        <taxon>Alveolata</taxon>
        <taxon>Dinophyceae</taxon>
        <taxon>Noctilucales</taxon>
        <taxon>Noctilucaceae</taxon>
        <taxon>Noctiluca</taxon>
    </lineage>
</organism>
<dbReference type="GO" id="GO:0008273">
    <property type="term" value="F:calcium, potassium:sodium antiporter activity"/>
    <property type="evidence" value="ECO:0007669"/>
    <property type="project" value="TreeGrafter"/>
</dbReference>
<dbReference type="InterPro" id="IPR004481">
    <property type="entry name" value="K/Na/Ca-exchanger"/>
</dbReference>
<dbReference type="Gene3D" id="1.20.1420.30">
    <property type="entry name" value="NCX, central ion-binding region"/>
    <property type="match status" value="2"/>
</dbReference>
<comment type="similarity">
    <text evidence="2">Belongs to the Ca(2+):cation antiporter (CaCA) (TC 2.A.19) family. SLC24A subfamily.</text>
</comment>
<evidence type="ECO:0000256" key="3">
    <source>
        <dbReference type="ARBA" id="ARBA00022449"/>
    </source>
</evidence>
<accession>A0A7S0ZQU1</accession>
<keyword evidence="6 7" id="KW-0472">Membrane</keyword>
<feature type="transmembrane region" description="Helical" evidence="7">
    <location>
        <begin position="237"/>
        <end position="262"/>
    </location>
</feature>
<dbReference type="GO" id="GO:0006874">
    <property type="term" value="P:intracellular calcium ion homeostasis"/>
    <property type="evidence" value="ECO:0007669"/>
    <property type="project" value="TreeGrafter"/>
</dbReference>
<dbReference type="InterPro" id="IPR044880">
    <property type="entry name" value="NCX_ion-bd_dom_sf"/>
</dbReference>
<sequence length="401" mass="43249">MVGLGLDEILSEAEVSVQSVVLSVVLVILIIYQFLGISILCDEKLCPALESLCAKLKITEAMAGATLLAFGSSAPELIIGACGAFTHQTALSIPTILVSALIAFAAIPAFVVWAVGNMVLRPSELIRDALCYLLALLFLMAFIIHPVFQYWKSLILTLGYAVYVFYIWLQSRSVESKAVASVENGEYAKLEEELERVVAEEDAGGDEENEHKPLWYVILTWPFDMLFHFTVPATWPTAAFVICVAWLALLSESSLYCCVIFCRRLQFSEAAAGMTLLAFGGQVPDTIAAVELARNGHPDCALAQAVASQVINITLGVGLPFLIRSLVYGEPVVLGTGWANLTISITLLISIALYLCVVSPCLCAKKGDGRSIVVGKMQGITLAACFLILYPVSVIVVELGF</sequence>
<evidence type="ECO:0000256" key="4">
    <source>
        <dbReference type="ARBA" id="ARBA00022692"/>
    </source>
</evidence>
<feature type="transmembrane region" description="Helical" evidence="7">
    <location>
        <begin position="338"/>
        <end position="358"/>
    </location>
</feature>
<protein>
    <recommendedName>
        <fullName evidence="8">Sodium/calcium exchanger membrane region domain-containing protein</fullName>
    </recommendedName>
</protein>
<keyword evidence="4 7" id="KW-0812">Transmembrane</keyword>
<dbReference type="AlphaFoldDB" id="A0A7S0ZQU1"/>
<dbReference type="PANTHER" id="PTHR10846">
    <property type="entry name" value="SODIUM/POTASSIUM/CALCIUM EXCHANGER"/>
    <property type="match status" value="1"/>
</dbReference>
<gene>
    <name evidence="9" type="ORF">NSCI0253_LOCUS3869</name>
</gene>
<dbReference type="PANTHER" id="PTHR10846:SF8">
    <property type="entry name" value="INNER MEMBRANE PROTEIN YRBG"/>
    <property type="match status" value="1"/>
</dbReference>
<evidence type="ECO:0000256" key="1">
    <source>
        <dbReference type="ARBA" id="ARBA00004141"/>
    </source>
</evidence>
<dbReference type="GO" id="GO:0005886">
    <property type="term" value="C:plasma membrane"/>
    <property type="evidence" value="ECO:0007669"/>
    <property type="project" value="TreeGrafter"/>
</dbReference>
<evidence type="ECO:0000256" key="5">
    <source>
        <dbReference type="ARBA" id="ARBA00022989"/>
    </source>
</evidence>
<feature type="transmembrane region" description="Helical" evidence="7">
    <location>
        <begin position="125"/>
        <end position="144"/>
    </location>
</feature>